<dbReference type="GO" id="GO:0005524">
    <property type="term" value="F:ATP binding"/>
    <property type="evidence" value="ECO:0007669"/>
    <property type="project" value="UniProtKB-KW"/>
</dbReference>
<dbReference type="RefSeq" id="WP_230367901.1">
    <property type="nucleotide sequence ID" value="NZ_JAJALK010000017.1"/>
</dbReference>
<protein>
    <submittedName>
        <fullName evidence="9">Uncharacterized protein YgbK (DUF1537 family)</fullName>
    </submittedName>
</protein>
<accession>A0AAJ1TTN9</accession>
<evidence type="ECO:0000259" key="7">
    <source>
        <dbReference type="Pfam" id="PF07005"/>
    </source>
</evidence>
<dbReference type="Pfam" id="PF17042">
    <property type="entry name" value="NBD_C"/>
    <property type="match status" value="1"/>
</dbReference>
<keyword evidence="2" id="KW-0808">Transferase</keyword>
<dbReference type="AlphaFoldDB" id="A0AAJ1TTN9"/>
<dbReference type="SUPFAM" id="SSF142764">
    <property type="entry name" value="YgbK-like"/>
    <property type="match status" value="1"/>
</dbReference>
<evidence type="ECO:0000256" key="6">
    <source>
        <dbReference type="ARBA" id="ARBA00023277"/>
    </source>
</evidence>
<keyword evidence="3" id="KW-0547">Nucleotide-binding</keyword>
<dbReference type="InterPro" id="IPR037051">
    <property type="entry name" value="4-carb_acid_sugar_kinase_N_sf"/>
</dbReference>
<dbReference type="Pfam" id="PF07005">
    <property type="entry name" value="SBD_N"/>
    <property type="match status" value="1"/>
</dbReference>
<organism evidence="9 10">
    <name type="scientific">Methylobacterium brachiatum</name>
    <dbReference type="NCBI Taxonomy" id="269660"/>
    <lineage>
        <taxon>Bacteria</taxon>
        <taxon>Pseudomonadati</taxon>
        <taxon>Pseudomonadota</taxon>
        <taxon>Alphaproteobacteria</taxon>
        <taxon>Hyphomicrobiales</taxon>
        <taxon>Methylobacteriaceae</taxon>
        <taxon>Methylobacterium</taxon>
    </lineage>
</organism>
<feature type="domain" description="Four-carbon acid sugar kinase nucleotide binding" evidence="8">
    <location>
        <begin position="219"/>
        <end position="347"/>
    </location>
</feature>
<evidence type="ECO:0000313" key="9">
    <source>
        <dbReference type="EMBL" id="MDQ0546761.1"/>
    </source>
</evidence>
<evidence type="ECO:0000256" key="5">
    <source>
        <dbReference type="ARBA" id="ARBA00022840"/>
    </source>
</evidence>
<name>A0AAJ1TTN9_9HYPH</name>
<comment type="similarity">
    <text evidence="1">Belongs to the four-carbon acid sugar kinase family.</text>
</comment>
<evidence type="ECO:0000256" key="1">
    <source>
        <dbReference type="ARBA" id="ARBA00005715"/>
    </source>
</evidence>
<dbReference type="Gene3D" id="3.40.980.20">
    <property type="entry name" value="Four-carbon acid sugar kinase, nucleotide binding domain"/>
    <property type="match status" value="1"/>
</dbReference>
<dbReference type="InterPro" id="IPR010737">
    <property type="entry name" value="4-carb_acid_sugar_kinase_N"/>
</dbReference>
<feature type="domain" description="Four-carbon acid sugar kinase N-terminal" evidence="7">
    <location>
        <begin position="6"/>
        <end position="121"/>
    </location>
</feature>
<evidence type="ECO:0000256" key="4">
    <source>
        <dbReference type="ARBA" id="ARBA00022777"/>
    </source>
</evidence>
<dbReference type="InterPro" id="IPR031475">
    <property type="entry name" value="NBD_C"/>
</dbReference>
<dbReference type="InterPro" id="IPR042213">
    <property type="entry name" value="NBD_C_sf"/>
</dbReference>
<dbReference type="Gene3D" id="3.40.50.10840">
    <property type="entry name" value="Putative sugar-binding, N-terminal domain"/>
    <property type="match status" value="1"/>
</dbReference>
<gene>
    <name evidence="9" type="ORF">QO001_005713</name>
</gene>
<keyword evidence="5" id="KW-0067">ATP-binding</keyword>
<dbReference type="Proteomes" id="UP001223420">
    <property type="component" value="Unassembled WGS sequence"/>
</dbReference>
<reference evidence="9" key="1">
    <citation type="submission" date="2023-07" db="EMBL/GenBank/DDBJ databases">
        <title>Genomic Encyclopedia of Type Strains, Phase IV (KMG-IV): sequencing the most valuable type-strain genomes for metagenomic binning, comparative biology and taxonomic classification.</title>
        <authorList>
            <person name="Goeker M."/>
        </authorList>
    </citation>
    <scope>NUCLEOTIDE SEQUENCE</scope>
    <source>
        <strain evidence="9">DSM 19569</strain>
    </source>
</reference>
<evidence type="ECO:0000313" key="10">
    <source>
        <dbReference type="Proteomes" id="UP001223420"/>
    </source>
</evidence>
<dbReference type="GO" id="GO:0016301">
    <property type="term" value="F:kinase activity"/>
    <property type="evidence" value="ECO:0007669"/>
    <property type="project" value="UniProtKB-KW"/>
</dbReference>
<proteinExistence type="inferred from homology"/>
<evidence type="ECO:0000256" key="3">
    <source>
        <dbReference type="ARBA" id="ARBA00022741"/>
    </source>
</evidence>
<dbReference type="EMBL" id="JAUSWL010000017">
    <property type="protein sequence ID" value="MDQ0546761.1"/>
    <property type="molecule type" value="Genomic_DNA"/>
</dbReference>
<evidence type="ECO:0000259" key="8">
    <source>
        <dbReference type="Pfam" id="PF17042"/>
    </source>
</evidence>
<comment type="caution">
    <text evidence="9">The sequence shown here is derived from an EMBL/GenBank/DDBJ whole genome shotgun (WGS) entry which is preliminary data.</text>
</comment>
<keyword evidence="4" id="KW-0418">Kinase</keyword>
<keyword evidence="6" id="KW-0119">Carbohydrate metabolism</keyword>
<sequence length="366" mass="38041">MPTLRLIADDLTGTLDTAAGLTGLCGTIPVVWPEILPDRASGSLAVDSGTRERGPEEAVRITGGLLPLLDGADIAFKKLDSLLRGPWAVELAATVKAGGWQRCIVAPAFPYQGRVTVESRQQARQADDWLPVSADIAQALCEAGLPARRASVKDGSVDGVAVYDARTDEDLAAIAALPASGPVLWCGSGGLAAALARGTKRPGDTRLEGPVLGLFGSDRDETEVQLAACGALRLILPHRARHPDLIMDRLARDGAVLASLELPHGTTREAASGQIGSAFARLTEGIPRPGTLLVAGGETLKALCLGLSVDCFDVTGEIAPGLPRSTLRGGRWDGLAVVSKSGAFGAPGVWRDLLHQNGFPHDRSGT</sequence>
<evidence type="ECO:0000256" key="2">
    <source>
        <dbReference type="ARBA" id="ARBA00022679"/>
    </source>
</evidence>